<feature type="compositionally biased region" description="Basic and acidic residues" evidence="10">
    <location>
        <begin position="50"/>
        <end position="78"/>
    </location>
</feature>
<dbReference type="PANTHER" id="PTHR11214">
    <property type="entry name" value="BETA-1,3-N-ACETYLGLUCOSAMINYLTRANSFERASE"/>
    <property type="match status" value="1"/>
</dbReference>
<dbReference type="GO" id="GO:0016758">
    <property type="term" value="F:hexosyltransferase activity"/>
    <property type="evidence" value="ECO:0007669"/>
    <property type="project" value="InterPro"/>
</dbReference>
<dbReference type="EMBL" id="JAECZO010000245">
    <property type="protein sequence ID" value="KAK7199220.1"/>
    <property type="molecule type" value="Genomic_DNA"/>
</dbReference>
<evidence type="ECO:0000313" key="12">
    <source>
        <dbReference type="EMBL" id="KAK7199220.1"/>
    </source>
</evidence>
<dbReference type="InterPro" id="IPR002659">
    <property type="entry name" value="Glyco_trans_31"/>
</dbReference>
<evidence type="ECO:0000256" key="8">
    <source>
        <dbReference type="ARBA" id="ARBA00023034"/>
    </source>
</evidence>
<evidence type="ECO:0000256" key="5">
    <source>
        <dbReference type="ARBA" id="ARBA00022692"/>
    </source>
</evidence>
<keyword evidence="3 12" id="KW-0328">Glycosyltransferase</keyword>
<evidence type="ECO:0000256" key="2">
    <source>
        <dbReference type="ARBA" id="ARBA00008661"/>
    </source>
</evidence>
<dbReference type="AlphaFoldDB" id="A0AAW0F1S1"/>
<dbReference type="PANTHER" id="PTHR11214:SF351">
    <property type="entry name" value="BETA-1,3-GALACTOSYLTRANSFERASE PVG3"/>
    <property type="match status" value="1"/>
</dbReference>
<feature type="transmembrane region" description="Helical" evidence="11">
    <location>
        <begin position="108"/>
        <end position="129"/>
    </location>
</feature>
<evidence type="ECO:0000313" key="13">
    <source>
        <dbReference type="Proteomes" id="UP001430356"/>
    </source>
</evidence>
<keyword evidence="4" id="KW-0808">Transferase</keyword>
<gene>
    <name evidence="12" type="ORF">NESM_000892400</name>
</gene>
<keyword evidence="13" id="KW-1185">Reference proteome</keyword>
<organism evidence="12 13">
    <name type="scientific">Novymonas esmeraldas</name>
    <dbReference type="NCBI Taxonomy" id="1808958"/>
    <lineage>
        <taxon>Eukaryota</taxon>
        <taxon>Discoba</taxon>
        <taxon>Euglenozoa</taxon>
        <taxon>Kinetoplastea</taxon>
        <taxon>Metakinetoplastina</taxon>
        <taxon>Trypanosomatida</taxon>
        <taxon>Trypanosomatidae</taxon>
        <taxon>Novymonas</taxon>
    </lineage>
</organism>
<keyword evidence="8" id="KW-0333">Golgi apparatus</keyword>
<keyword evidence="5 11" id="KW-0812">Transmembrane</keyword>
<dbReference type="GO" id="GO:0000139">
    <property type="term" value="C:Golgi membrane"/>
    <property type="evidence" value="ECO:0007669"/>
    <property type="project" value="UniProtKB-SubCell"/>
</dbReference>
<evidence type="ECO:0000256" key="6">
    <source>
        <dbReference type="ARBA" id="ARBA00022968"/>
    </source>
</evidence>
<feature type="compositionally biased region" description="Low complexity" evidence="10">
    <location>
        <begin position="9"/>
        <end position="28"/>
    </location>
</feature>
<evidence type="ECO:0000256" key="9">
    <source>
        <dbReference type="ARBA" id="ARBA00023136"/>
    </source>
</evidence>
<sequence>MDRTHDRTAGATSPGTPAAATSGGSVAPRKSGLAGVLPSAGASVHTRSRLRTEVDAVRWPDGDEDTHSLAARDSDPRDAPGQPHAHISSGALKNLRVPARRRHNWRQVALLVTPALLLLTLGLQLSTAFSASDEALEPPLPQSSSLPLPVLPTNDTLAPHQTFSVVVQHESALQRLTQAQRVRVGSKTVEQVRLEHSQLPSWTLRVVNDSCDTCFDSPTYGTAVAGMPEDMMGGDDGETPKESAPLPVFATTSAPLGLMGPLLFAMASVTDDVDVAAELPQWPWVTRSYAQLRAGADSGAPRHLIVMGIPSTDQPRRYPLRDAQRVTWMTYREVARAENDFTGALLPLYVFAAAERESDGQSSSGTLDMDQLTPTVGEYVAVSAQRRGTNSVPADHDQRRVVLRGGWRNIPRSDAAVWESPCAAVKASVVRAGSVTATSSPLVQLSSALALPVTPAFTAAARYICHASTALWQEALRHRNSVWIDMVTDLKPNSGKKIGMAMSWGIPTEVGMSQKVITWLNYAYTAFPDVPYIMKGDDDMYLKVPQYLSDMRYARGGIDRARNLTAEIPHGGVVPVTEVVHDNEECLYRVWRLFTLRTAYGNGVGYALDRRLIQASINLFDQSNAELLQLLTMPYNSSLDKAYLSLAMQFEDVLVGRQVRDRTEAVQKMCPKRRVCYLSDQRSRAHQVLRAPRRRVSWASMLEHYGMPAIPYYLHYFHKNEFRVAAEAKVALANGVNISDMEAKATAQMHDWVRSQVPSTLIGLGSKLDVDWVHGAERVAYIVAEEDEVAVYDVRYRFHQRKGAECNYE</sequence>
<feature type="region of interest" description="Disordered" evidence="10">
    <location>
        <begin position="1"/>
        <end position="87"/>
    </location>
</feature>
<name>A0AAW0F1S1_9TRYP</name>
<comment type="similarity">
    <text evidence="2">Belongs to the glycosyltransferase 31 family.</text>
</comment>
<protein>
    <submittedName>
        <fullName evidence="12">Phosphoglycan beta 1,3 galactosyltransferase 4</fullName>
    </submittedName>
</protein>
<evidence type="ECO:0000256" key="7">
    <source>
        <dbReference type="ARBA" id="ARBA00022989"/>
    </source>
</evidence>
<dbReference type="Proteomes" id="UP001430356">
    <property type="component" value="Unassembled WGS sequence"/>
</dbReference>
<proteinExistence type="inferred from homology"/>
<reference evidence="12 13" key="1">
    <citation type="journal article" date="2021" name="MBio">
        <title>A New Model Trypanosomatid, Novymonas esmeraldas: Genomic Perception of Its 'Candidatus Pandoraea novymonadis' Endosymbiont.</title>
        <authorList>
            <person name="Zakharova A."/>
            <person name="Saura A."/>
            <person name="Butenko A."/>
            <person name="Podesvova L."/>
            <person name="Warmusova S."/>
            <person name="Kostygov A.Y."/>
            <person name="Nenarokova A."/>
            <person name="Lukes J."/>
            <person name="Opperdoes F.R."/>
            <person name="Yurchenko V."/>
        </authorList>
    </citation>
    <scope>NUCLEOTIDE SEQUENCE [LARGE SCALE GENOMIC DNA]</scope>
    <source>
        <strain evidence="12 13">E262AT.01</strain>
    </source>
</reference>
<evidence type="ECO:0000256" key="3">
    <source>
        <dbReference type="ARBA" id="ARBA00022676"/>
    </source>
</evidence>
<keyword evidence="9 11" id="KW-0472">Membrane</keyword>
<keyword evidence="6" id="KW-0735">Signal-anchor</keyword>
<accession>A0AAW0F1S1</accession>
<evidence type="ECO:0000256" key="11">
    <source>
        <dbReference type="SAM" id="Phobius"/>
    </source>
</evidence>
<evidence type="ECO:0000256" key="4">
    <source>
        <dbReference type="ARBA" id="ARBA00022679"/>
    </source>
</evidence>
<evidence type="ECO:0000256" key="10">
    <source>
        <dbReference type="SAM" id="MobiDB-lite"/>
    </source>
</evidence>
<evidence type="ECO:0000256" key="1">
    <source>
        <dbReference type="ARBA" id="ARBA00004323"/>
    </source>
</evidence>
<comment type="subcellular location">
    <subcellularLocation>
        <location evidence="1">Golgi apparatus membrane</location>
        <topology evidence="1">Single-pass type II membrane protein</topology>
    </subcellularLocation>
</comment>
<comment type="caution">
    <text evidence="12">The sequence shown here is derived from an EMBL/GenBank/DDBJ whole genome shotgun (WGS) entry which is preliminary data.</text>
</comment>
<keyword evidence="7 11" id="KW-1133">Transmembrane helix</keyword>